<dbReference type="AlphaFoldDB" id="A0A4S4MYD6"/>
<feature type="compositionally biased region" description="Acidic residues" evidence="1">
    <location>
        <begin position="99"/>
        <end position="127"/>
    </location>
</feature>
<sequence>MPSSTVSLEPLSSPSPSPPPPELTIRDSHSNHSGAAAGLDSGSELSELTDDDQENDNAEDEDERPRPTRRKKRGGIVPAPMWDWAYKKADSGWRNKLIEEEEEEEQAGPAEAMEEEEDEGNDEDGTVDGDSPQMRPNLPLPDAPEDKEDEPEEDDVPEDEDDVPEGEDDQPTVHALNNLDHDADPASDDDEAEPAVGTASRDTPPPRPAARLTSPELSDDENVDDEPVNTDAGIGEDEGQDAEPAADSDDEAEPNKPIPNGASTRQTPAPATASTTKVTTTTTVVTITKNPEPDASATPMDVDEDTPAPVVSPVAVVAAQSSLMAGADVVAPVSPSSASSSASGSPRGSPSPSRSPSAEPASDHEVDAKTTNGRMSIKAKATVSKVQNTRLTRTRSRRRTKGNTGFDQDEDTGRLGGEDDRDLADGDDVDIDSPDMELESDVLPVHRAEALDVLAQIELKFALLREKLYVEKMEGLAWEEALIAEGAYIRSLKLTRC</sequence>
<organism evidence="2 3">
    <name type="scientific">Antrodiella citrinella</name>
    <dbReference type="NCBI Taxonomy" id="2447956"/>
    <lineage>
        <taxon>Eukaryota</taxon>
        <taxon>Fungi</taxon>
        <taxon>Dikarya</taxon>
        <taxon>Basidiomycota</taxon>
        <taxon>Agaricomycotina</taxon>
        <taxon>Agaricomycetes</taxon>
        <taxon>Polyporales</taxon>
        <taxon>Steccherinaceae</taxon>
        <taxon>Antrodiella</taxon>
    </lineage>
</organism>
<evidence type="ECO:0000313" key="3">
    <source>
        <dbReference type="Proteomes" id="UP000308730"/>
    </source>
</evidence>
<evidence type="ECO:0000256" key="1">
    <source>
        <dbReference type="SAM" id="MobiDB-lite"/>
    </source>
</evidence>
<protein>
    <submittedName>
        <fullName evidence="2">Uncharacterized protein</fullName>
    </submittedName>
</protein>
<feature type="compositionally biased region" description="Basic residues" evidence="1">
    <location>
        <begin position="392"/>
        <end position="401"/>
    </location>
</feature>
<evidence type="ECO:0000313" key="2">
    <source>
        <dbReference type="EMBL" id="THH30498.1"/>
    </source>
</evidence>
<name>A0A4S4MYD6_9APHY</name>
<proteinExistence type="predicted"/>
<feature type="compositionally biased region" description="Low complexity" evidence="1">
    <location>
        <begin position="1"/>
        <end position="12"/>
    </location>
</feature>
<accession>A0A4S4MYD6</accession>
<feature type="compositionally biased region" description="Acidic residues" evidence="1">
    <location>
        <begin position="419"/>
        <end position="433"/>
    </location>
</feature>
<feature type="compositionally biased region" description="Basic and acidic residues" evidence="1">
    <location>
        <begin position="85"/>
        <end position="98"/>
    </location>
</feature>
<feature type="region of interest" description="Disordered" evidence="1">
    <location>
        <begin position="330"/>
        <end position="433"/>
    </location>
</feature>
<feature type="compositionally biased region" description="Acidic residues" evidence="1">
    <location>
        <begin position="217"/>
        <end position="252"/>
    </location>
</feature>
<comment type="caution">
    <text evidence="2">The sequence shown here is derived from an EMBL/GenBank/DDBJ whole genome shotgun (WGS) entry which is preliminary data.</text>
</comment>
<keyword evidence="3" id="KW-1185">Reference proteome</keyword>
<feature type="compositionally biased region" description="Acidic residues" evidence="1">
    <location>
        <begin position="143"/>
        <end position="170"/>
    </location>
</feature>
<feature type="region of interest" description="Disordered" evidence="1">
    <location>
        <begin position="1"/>
        <end position="307"/>
    </location>
</feature>
<reference evidence="2 3" key="1">
    <citation type="submission" date="2019-02" db="EMBL/GenBank/DDBJ databases">
        <title>Genome sequencing of the rare red list fungi Antrodiella citrinella (Flaviporus citrinellus).</title>
        <authorList>
            <person name="Buettner E."/>
            <person name="Kellner H."/>
        </authorList>
    </citation>
    <scope>NUCLEOTIDE SEQUENCE [LARGE SCALE GENOMIC DNA]</scope>
    <source>
        <strain evidence="2 3">DSM 108506</strain>
    </source>
</reference>
<feature type="compositionally biased region" description="Low complexity" evidence="1">
    <location>
        <begin position="267"/>
        <end position="289"/>
    </location>
</feature>
<dbReference type="EMBL" id="SGPM01000079">
    <property type="protein sequence ID" value="THH30498.1"/>
    <property type="molecule type" value="Genomic_DNA"/>
</dbReference>
<feature type="compositionally biased region" description="Pro residues" evidence="1">
    <location>
        <begin position="13"/>
        <end position="22"/>
    </location>
</feature>
<dbReference type="OrthoDB" id="20886at2759"/>
<dbReference type="Proteomes" id="UP000308730">
    <property type="component" value="Unassembled WGS sequence"/>
</dbReference>
<feature type="compositionally biased region" description="Acidic residues" evidence="1">
    <location>
        <begin position="47"/>
        <end position="62"/>
    </location>
</feature>
<feature type="compositionally biased region" description="Low complexity" evidence="1">
    <location>
        <begin position="330"/>
        <end position="360"/>
    </location>
</feature>
<gene>
    <name evidence="2" type="ORF">EUX98_g3704</name>
</gene>